<comment type="caution">
    <text evidence="9">Lacks conserved residue(s) required for the propagation of feature annotation.</text>
</comment>
<evidence type="ECO:0000313" key="12">
    <source>
        <dbReference type="EMBL" id="KAK0138183.1"/>
    </source>
</evidence>
<evidence type="ECO:0000256" key="1">
    <source>
        <dbReference type="ARBA" id="ARBA00004498"/>
    </source>
</evidence>
<evidence type="ECO:0000256" key="4">
    <source>
        <dbReference type="ARBA" id="ARBA00022737"/>
    </source>
</evidence>
<feature type="disulfide bond" evidence="9">
    <location>
        <begin position="455"/>
        <end position="476"/>
    </location>
</feature>
<dbReference type="Gene3D" id="3.10.100.10">
    <property type="entry name" value="Mannose-Binding Protein A, subunit A"/>
    <property type="match status" value="2"/>
</dbReference>
<dbReference type="InterPro" id="IPR016187">
    <property type="entry name" value="CTDL_fold"/>
</dbReference>
<reference evidence="12" key="1">
    <citation type="journal article" date="2023" name="Front. Mar. Sci.">
        <title>A new Merluccius polli reference genome to investigate the effects of global change in West African waters.</title>
        <authorList>
            <person name="Mateo J.L."/>
            <person name="Blanco-Fernandez C."/>
            <person name="Garcia-Vazquez E."/>
            <person name="Machado-Schiaffino G."/>
        </authorList>
    </citation>
    <scope>NUCLEOTIDE SEQUENCE</scope>
    <source>
        <strain evidence="12">C29</strain>
        <tissue evidence="12">Fin</tissue>
    </source>
</reference>
<feature type="domain" description="Ig-like" evidence="10">
    <location>
        <begin position="173"/>
        <end position="277"/>
    </location>
</feature>
<evidence type="ECO:0000259" key="11">
    <source>
        <dbReference type="PROSITE" id="PS50963"/>
    </source>
</evidence>
<feature type="domain" description="Link" evidence="11">
    <location>
        <begin position="410"/>
        <end position="503"/>
    </location>
</feature>
<keyword evidence="6" id="KW-0373">Hyaluronic acid</keyword>
<accession>A0AA47NV48</accession>
<evidence type="ECO:0000256" key="9">
    <source>
        <dbReference type="PROSITE-ProRule" id="PRU00323"/>
    </source>
</evidence>
<dbReference type="PRINTS" id="PR01265">
    <property type="entry name" value="LINKMODULE"/>
</dbReference>
<dbReference type="GO" id="GO:0001501">
    <property type="term" value="P:skeletal system development"/>
    <property type="evidence" value="ECO:0007669"/>
    <property type="project" value="TreeGrafter"/>
</dbReference>
<dbReference type="GO" id="GO:0045202">
    <property type="term" value="C:synapse"/>
    <property type="evidence" value="ECO:0007669"/>
    <property type="project" value="TreeGrafter"/>
</dbReference>
<keyword evidence="3" id="KW-0272">Extracellular matrix</keyword>
<comment type="similarity">
    <text evidence="8">Belongs to the HAPLN family.</text>
</comment>
<proteinExistence type="inferred from homology"/>
<evidence type="ECO:0000256" key="7">
    <source>
        <dbReference type="ARBA" id="ARBA00023319"/>
    </source>
</evidence>
<dbReference type="PROSITE" id="PS50963">
    <property type="entry name" value="LINK_2"/>
    <property type="match status" value="2"/>
</dbReference>
<dbReference type="FunFam" id="3.10.100.10:FF:000002">
    <property type="entry name" value="Hyaluronan proteoglycan link protein 1"/>
    <property type="match status" value="1"/>
</dbReference>
<dbReference type="EMBL" id="JAOPHQ010004777">
    <property type="protein sequence ID" value="KAK0138183.1"/>
    <property type="molecule type" value="Genomic_DNA"/>
</dbReference>
<dbReference type="CDD" id="cd03519">
    <property type="entry name" value="Link_domain_HAPLN_module_2"/>
    <property type="match status" value="1"/>
</dbReference>
<gene>
    <name evidence="12" type="primary">Hapln2</name>
    <name evidence="12" type="ORF">N1851_025503</name>
</gene>
<feature type="domain" description="Link" evidence="11">
    <location>
        <begin position="283"/>
        <end position="378"/>
    </location>
</feature>
<keyword evidence="2" id="KW-0964">Secreted</keyword>
<feature type="disulfide bond" evidence="9">
    <location>
        <begin position="329"/>
        <end position="350"/>
    </location>
</feature>
<dbReference type="Pfam" id="PF00193">
    <property type="entry name" value="Xlink"/>
    <property type="match status" value="2"/>
</dbReference>
<dbReference type="InterPro" id="IPR003599">
    <property type="entry name" value="Ig_sub"/>
</dbReference>
<dbReference type="SMART" id="SM00406">
    <property type="entry name" value="IGv"/>
    <property type="match status" value="1"/>
</dbReference>
<dbReference type="Pfam" id="PF07686">
    <property type="entry name" value="V-set"/>
    <property type="match status" value="1"/>
</dbReference>
<evidence type="ECO:0000256" key="3">
    <source>
        <dbReference type="ARBA" id="ARBA00022530"/>
    </source>
</evidence>
<dbReference type="PANTHER" id="PTHR22804">
    <property type="entry name" value="AGGRECAN/VERSICAN PROTEOGLYCAN"/>
    <property type="match status" value="1"/>
</dbReference>
<dbReference type="FunFam" id="3.10.100.10:FF:000001">
    <property type="entry name" value="Hyaluronan proteoglycan link protein 1"/>
    <property type="match status" value="1"/>
</dbReference>
<dbReference type="GO" id="GO:0002052">
    <property type="term" value="P:positive regulation of neuroblast proliferation"/>
    <property type="evidence" value="ECO:0007669"/>
    <property type="project" value="TreeGrafter"/>
</dbReference>
<evidence type="ECO:0000259" key="10">
    <source>
        <dbReference type="PROSITE" id="PS50835"/>
    </source>
</evidence>
<sequence>MMRMTCRIMQTKGSLIRMLVAAPDMALSAEEGDLQCCEGCREKPADRHAMGPPCAPQECAPQERASMSLSVDIGIGLSANTQLAFSTKITASGEQGDRSTRHSRKRCKIKQCGGVEGALAARMYLLGEDTGDMNFVMNVVAVVLVAVSCCTCSPAMHPPNRTDQKKLKYLIEPPVYPEVIARRGENASLPCILQTKPSHYKVKWTKLQPENPGPENIVLISNGYAFKLYGLLGPRVSLRNAHTMDASLHIHHLELQDGGRYRCELINGIEDESVFVTLRIKGVVFPYQSQNGRYKFNFQEAQQACAQQDGVLATFKQLYRAWTEGLDWCNAGWLGDGTVHYPILVPRAECGGADLLPGLRSYGPKDKQHDRFDAFCFTSSTPGELNYKHVYNLCYSNTVTFVHSVESSFAKCTVFYETGPFSYDQADQACKKEGAELALVGHIYSAWRFLNYDRCEGGWLRDGSVRYPIAFPRERCGGIPEPGVRSFGFPAKTQRLYGAYCYRLAVA</sequence>
<name>A0AA47NV48_MERPO</name>
<dbReference type="InterPro" id="IPR007110">
    <property type="entry name" value="Ig-like_dom"/>
</dbReference>
<dbReference type="PROSITE" id="PS01241">
    <property type="entry name" value="LINK_1"/>
    <property type="match status" value="1"/>
</dbReference>
<dbReference type="SUPFAM" id="SSF56436">
    <property type="entry name" value="C-type lectin-like"/>
    <property type="match status" value="2"/>
</dbReference>
<dbReference type="GO" id="GO:0005615">
    <property type="term" value="C:extracellular space"/>
    <property type="evidence" value="ECO:0007669"/>
    <property type="project" value="TreeGrafter"/>
</dbReference>
<evidence type="ECO:0000256" key="8">
    <source>
        <dbReference type="ARBA" id="ARBA00038272"/>
    </source>
</evidence>
<dbReference type="GO" id="GO:0007417">
    <property type="term" value="P:central nervous system development"/>
    <property type="evidence" value="ECO:0007669"/>
    <property type="project" value="TreeGrafter"/>
</dbReference>
<dbReference type="SMART" id="SM00445">
    <property type="entry name" value="LINK"/>
    <property type="match status" value="2"/>
</dbReference>
<dbReference type="AlphaFoldDB" id="A0AA47NV48"/>
<dbReference type="SMART" id="SM00409">
    <property type="entry name" value="IG"/>
    <property type="match status" value="1"/>
</dbReference>
<keyword evidence="5 9" id="KW-1015">Disulfide bond</keyword>
<evidence type="ECO:0000256" key="2">
    <source>
        <dbReference type="ARBA" id="ARBA00022525"/>
    </source>
</evidence>
<dbReference type="Proteomes" id="UP001174136">
    <property type="component" value="Unassembled WGS sequence"/>
</dbReference>
<dbReference type="InterPro" id="IPR000538">
    <property type="entry name" value="Link_dom"/>
</dbReference>
<comment type="subcellular location">
    <subcellularLocation>
        <location evidence="1">Secreted</location>
        <location evidence="1">Extracellular space</location>
        <location evidence="1">Extracellular matrix</location>
    </subcellularLocation>
</comment>
<evidence type="ECO:0000313" key="13">
    <source>
        <dbReference type="Proteomes" id="UP001174136"/>
    </source>
</evidence>
<comment type="caution">
    <text evidence="12">The sequence shown here is derived from an EMBL/GenBank/DDBJ whole genome shotgun (WGS) entry which is preliminary data.</text>
</comment>
<keyword evidence="13" id="KW-1185">Reference proteome</keyword>
<evidence type="ECO:0000256" key="5">
    <source>
        <dbReference type="ARBA" id="ARBA00023157"/>
    </source>
</evidence>
<evidence type="ECO:0000256" key="6">
    <source>
        <dbReference type="ARBA" id="ARBA00023290"/>
    </source>
</evidence>
<dbReference type="InterPro" id="IPR016186">
    <property type="entry name" value="C-type_lectin-like/link_sf"/>
</dbReference>
<dbReference type="GO" id="GO:0072534">
    <property type="term" value="C:perineuronal net"/>
    <property type="evidence" value="ECO:0007669"/>
    <property type="project" value="TreeGrafter"/>
</dbReference>
<dbReference type="InterPro" id="IPR013783">
    <property type="entry name" value="Ig-like_fold"/>
</dbReference>
<keyword evidence="4" id="KW-0677">Repeat</keyword>
<dbReference type="InterPro" id="IPR013106">
    <property type="entry name" value="Ig_V-set"/>
</dbReference>
<dbReference type="GO" id="GO:0005540">
    <property type="term" value="F:hyaluronic acid binding"/>
    <property type="evidence" value="ECO:0007669"/>
    <property type="project" value="UniProtKB-KW"/>
</dbReference>
<keyword evidence="7" id="KW-0393">Immunoglobulin domain</keyword>
<dbReference type="GO" id="GO:0007155">
    <property type="term" value="P:cell adhesion"/>
    <property type="evidence" value="ECO:0007669"/>
    <property type="project" value="InterPro"/>
</dbReference>
<organism evidence="12 13">
    <name type="scientific">Merluccius polli</name>
    <name type="common">Benguela hake</name>
    <name type="synonym">Merluccius cadenati</name>
    <dbReference type="NCBI Taxonomy" id="89951"/>
    <lineage>
        <taxon>Eukaryota</taxon>
        <taxon>Metazoa</taxon>
        <taxon>Chordata</taxon>
        <taxon>Craniata</taxon>
        <taxon>Vertebrata</taxon>
        <taxon>Euteleostomi</taxon>
        <taxon>Actinopterygii</taxon>
        <taxon>Neopterygii</taxon>
        <taxon>Teleostei</taxon>
        <taxon>Neoteleostei</taxon>
        <taxon>Acanthomorphata</taxon>
        <taxon>Zeiogadaria</taxon>
        <taxon>Gadariae</taxon>
        <taxon>Gadiformes</taxon>
        <taxon>Gadoidei</taxon>
        <taxon>Merlucciidae</taxon>
        <taxon>Merluccius</taxon>
    </lineage>
</organism>
<dbReference type="PROSITE" id="PS50835">
    <property type="entry name" value="IG_LIKE"/>
    <property type="match status" value="1"/>
</dbReference>
<dbReference type="InterPro" id="IPR050691">
    <property type="entry name" value="Hyaluronan_bind_Proteoglycan"/>
</dbReference>
<dbReference type="GO" id="GO:0010001">
    <property type="term" value="P:glial cell differentiation"/>
    <property type="evidence" value="ECO:0007669"/>
    <property type="project" value="TreeGrafter"/>
</dbReference>
<dbReference type="Gene3D" id="2.60.40.10">
    <property type="entry name" value="Immunoglobulins"/>
    <property type="match status" value="1"/>
</dbReference>
<protein>
    <submittedName>
        <fullName evidence="12">Hyaluronan and proteoglycan link protein 2</fullName>
    </submittedName>
</protein>
<dbReference type="SUPFAM" id="SSF48726">
    <property type="entry name" value="Immunoglobulin"/>
    <property type="match status" value="1"/>
</dbReference>
<dbReference type="InterPro" id="IPR036179">
    <property type="entry name" value="Ig-like_dom_sf"/>
</dbReference>
<dbReference type="PANTHER" id="PTHR22804:SF8">
    <property type="entry name" value="HYALURONAN AND PROTEOGLYCAN LINK PROTEIN 2"/>
    <property type="match status" value="1"/>
</dbReference>